<evidence type="ECO:0000313" key="2">
    <source>
        <dbReference type="EMBL" id="EEC51055.1"/>
    </source>
</evidence>
<feature type="compositionally biased region" description="Basic and acidic residues" evidence="1">
    <location>
        <begin position="318"/>
        <end position="334"/>
    </location>
</feature>
<dbReference type="RefSeq" id="XP_002176592.1">
    <property type="nucleotide sequence ID" value="XM_002176556.1"/>
</dbReference>
<accession>B7FNT6</accession>
<dbReference type="Proteomes" id="UP000000759">
    <property type="component" value="Chromosome 1"/>
</dbReference>
<evidence type="ECO:0000256" key="1">
    <source>
        <dbReference type="SAM" id="MobiDB-lite"/>
    </source>
</evidence>
<dbReference type="AlphaFoldDB" id="B7FNT6"/>
<feature type="region of interest" description="Disordered" evidence="1">
    <location>
        <begin position="118"/>
        <end position="153"/>
    </location>
</feature>
<dbReference type="PaxDb" id="2850-Phatr42577"/>
<evidence type="ECO:0008006" key="4">
    <source>
        <dbReference type="Google" id="ProtNLM"/>
    </source>
</evidence>
<protein>
    <recommendedName>
        <fullName evidence="4">BZIP domain-containing protein</fullName>
    </recommendedName>
</protein>
<dbReference type="CDD" id="cd14809">
    <property type="entry name" value="bZIP_AUREO-like"/>
    <property type="match status" value="1"/>
</dbReference>
<dbReference type="GeneID" id="7196272"/>
<dbReference type="InParanoid" id="B7FNT6"/>
<dbReference type="EMBL" id="CM000605">
    <property type="protein sequence ID" value="EEC51055.1"/>
    <property type="molecule type" value="Genomic_DNA"/>
</dbReference>
<organism evidence="2 3">
    <name type="scientific">Phaeodactylum tricornutum (strain CCAP 1055/1)</name>
    <dbReference type="NCBI Taxonomy" id="556484"/>
    <lineage>
        <taxon>Eukaryota</taxon>
        <taxon>Sar</taxon>
        <taxon>Stramenopiles</taxon>
        <taxon>Ochrophyta</taxon>
        <taxon>Bacillariophyta</taxon>
        <taxon>Bacillariophyceae</taxon>
        <taxon>Bacillariophycidae</taxon>
        <taxon>Naviculales</taxon>
        <taxon>Phaeodactylaceae</taxon>
        <taxon>Phaeodactylum</taxon>
    </lineage>
</organism>
<feature type="region of interest" description="Disordered" evidence="1">
    <location>
        <begin position="298"/>
        <end position="337"/>
    </location>
</feature>
<keyword evidence="3" id="KW-1185">Reference proteome</keyword>
<dbReference type="eggNOG" id="ENOG502SKEU">
    <property type="taxonomic scope" value="Eukaryota"/>
</dbReference>
<proteinExistence type="predicted"/>
<reference evidence="3" key="2">
    <citation type="submission" date="2008-08" db="EMBL/GenBank/DDBJ databases">
        <authorList>
            <consortium name="Diatom Consortium"/>
            <person name="Grigoriev I."/>
            <person name="Grimwood J."/>
            <person name="Kuo A."/>
            <person name="Otillar R.P."/>
            <person name="Salamov A."/>
            <person name="Detter J.C."/>
            <person name="Lindquist E."/>
            <person name="Shapiro H."/>
            <person name="Lucas S."/>
            <person name="Glavina del Rio T."/>
            <person name="Pitluck S."/>
            <person name="Rokhsar D."/>
            <person name="Bowler C."/>
        </authorList>
    </citation>
    <scope>GENOME REANNOTATION</scope>
    <source>
        <strain evidence="3">CCAP 1055/1</strain>
    </source>
</reference>
<dbReference type="HOGENOM" id="CLU_441114_0_0_1"/>
<feature type="region of interest" description="Disordered" evidence="1">
    <location>
        <begin position="573"/>
        <end position="620"/>
    </location>
</feature>
<dbReference type="OrthoDB" id="48123at2759"/>
<dbReference type="KEGG" id="pti:PHATRDRAFT_42577"/>
<gene>
    <name evidence="2" type="ORF">PHATRDRAFT_42577</name>
</gene>
<evidence type="ECO:0000313" key="3">
    <source>
        <dbReference type="Proteomes" id="UP000000759"/>
    </source>
</evidence>
<feature type="compositionally biased region" description="Low complexity" evidence="1">
    <location>
        <begin position="577"/>
        <end position="586"/>
    </location>
</feature>
<sequence length="620" mass="66604">MSAEWPSVESHNVSLPTIVTTSDLFDGELFGDELMDIYNNAGVDENGDPNEIPTLLDHGVHSHHDDELHPINIGGLSSTAMDDGLGAFRPSTSFNDLSTLLAAEANAAAQSITPVASAPATTIPDSSPAAKRKASLTKAAPKRADPTPTVTTTVSQVPTEVACIPERNTIPSTVQKKAAADDTPNPLFLVEKAAEKLQVTESVVSSTGINTLGVQPHIVSVSMSSSDSSIAESEADFKTIAQAAVSNLIMSAGTTKVESGKSDFASAEKVDTSTAHIKALTGNNWVTACTGAASNVVPVAPVHDPKNSNRSRRQNLTPDERARQNRDRNREHARNTRLRKKAYVEELKHTLTELVAQRDAADLEKRQAVQREAEQREVRFRVIEEFLKLRGRNEGNVARWSAILEEGFFLKLPVTAFRSMVKDARTTDFEQELNGVCEVMADSSNLASFLQGFDKDSIGDISLHYECDRANFLMDGCNAVLEWTAKTSKKGETSGFSLKGSMRGIFSPASNKLISASISFDTGSVQSQLHQLLRESGHHTPFDAAEMAASQADAILDSLQMPQMSMTVPSAVNVVPNSSSSSSDASSNKDDSLSSDESLSEAGHKSGEQGIPSRRVRRVA</sequence>
<reference evidence="2 3" key="1">
    <citation type="journal article" date="2008" name="Nature">
        <title>The Phaeodactylum genome reveals the evolutionary history of diatom genomes.</title>
        <authorList>
            <person name="Bowler C."/>
            <person name="Allen A.E."/>
            <person name="Badger J.H."/>
            <person name="Grimwood J."/>
            <person name="Jabbari K."/>
            <person name="Kuo A."/>
            <person name="Maheswari U."/>
            <person name="Martens C."/>
            <person name="Maumus F."/>
            <person name="Otillar R.P."/>
            <person name="Rayko E."/>
            <person name="Salamov A."/>
            <person name="Vandepoele K."/>
            <person name="Beszteri B."/>
            <person name="Gruber A."/>
            <person name="Heijde M."/>
            <person name="Katinka M."/>
            <person name="Mock T."/>
            <person name="Valentin K."/>
            <person name="Verret F."/>
            <person name="Berges J.A."/>
            <person name="Brownlee C."/>
            <person name="Cadoret J.P."/>
            <person name="Chiovitti A."/>
            <person name="Choi C.J."/>
            <person name="Coesel S."/>
            <person name="De Martino A."/>
            <person name="Detter J.C."/>
            <person name="Durkin C."/>
            <person name="Falciatore A."/>
            <person name="Fournet J."/>
            <person name="Haruta M."/>
            <person name="Huysman M.J."/>
            <person name="Jenkins B.D."/>
            <person name="Jiroutova K."/>
            <person name="Jorgensen R.E."/>
            <person name="Joubert Y."/>
            <person name="Kaplan A."/>
            <person name="Kroger N."/>
            <person name="Kroth P.G."/>
            <person name="La Roche J."/>
            <person name="Lindquist E."/>
            <person name="Lommer M."/>
            <person name="Martin-Jezequel V."/>
            <person name="Lopez P.J."/>
            <person name="Lucas S."/>
            <person name="Mangogna M."/>
            <person name="McGinnis K."/>
            <person name="Medlin L.K."/>
            <person name="Montsant A."/>
            <person name="Oudot-Le Secq M.P."/>
            <person name="Napoli C."/>
            <person name="Obornik M."/>
            <person name="Parker M.S."/>
            <person name="Petit J.L."/>
            <person name="Porcel B.M."/>
            <person name="Poulsen N."/>
            <person name="Robison M."/>
            <person name="Rychlewski L."/>
            <person name="Rynearson T.A."/>
            <person name="Schmutz J."/>
            <person name="Shapiro H."/>
            <person name="Siaut M."/>
            <person name="Stanley M."/>
            <person name="Sussman M.R."/>
            <person name="Taylor A.R."/>
            <person name="Vardi A."/>
            <person name="von Dassow P."/>
            <person name="Vyverman W."/>
            <person name="Willis A."/>
            <person name="Wyrwicz L.S."/>
            <person name="Rokhsar D.S."/>
            <person name="Weissenbach J."/>
            <person name="Armbrust E.V."/>
            <person name="Green B.R."/>
            <person name="Van de Peer Y."/>
            <person name="Grigoriev I.V."/>
        </authorList>
    </citation>
    <scope>NUCLEOTIDE SEQUENCE [LARGE SCALE GENOMIC DNA]</scope>
    <source>
        <strain evidence="2 3">CCAP 1055/1</strain>
    </source>
</reference>
<name>B7FNT6_PHATC</name>